<feature type="binding site" evidence="2">
    <location>
        <position position="130"/>
    </location>
    <ligand>
        <name>glutathione</name>
        <dbReference type="ChEBI" id="CHEBI:57925"/>
    </ligand>
</feature>
<name>A0A8I6YGK8_HORVV</name>
<dbReference type="AlphaFoldDB" id="A0A8I6YGK8"/>
<protein>
    <recommendedName>
        <fullName evidence="4">GST C-terminal domain-containing protein</fullName>
    </recommendedName>
</protein>
<dbReference type="InterPro" id="IPR047047">
    <property type="entry name" value="GST_Omega-like_C"/>
</dbReference>
<feature type="site" description="Lowers pKa of active site Cys" evidence="3">
    <location>
        <position position="291"/>
    </location>
</feature>
<dbReference type="InterPro" id="IPR040079">
    <property type="entry name" value="Glutathione_S-Trfase"/>
</dbReference>
<feature type="domain" description="GST C-terminal" evidence="4">
    <location>
        <begin position="210"/>
        <end position="334"/>
    </location>
</feature>
<dbReference type="Gene3D" id="1.20.1050.10">
    <property type="match status" value="1"/>
</dbReference>
<dbReference type="SFLD" id="SFLDG01148">
    <property type="entry name" value="Xi_(cytGST)"/>
    <property type="match status" value="1"/>
</dbReference>
<dbReference type="Gramene" id="HORVU.MOREX.r2.6HG0455510.1">
    <property type="protein sequence ID" value="HORVU.MOREX.r2.6HG0455510.1"/>
    <property type="gene ID" value="HORVU.MOREX.r2.6HG0455510"/>
</dbReference>
<reference evidence="5" key="2">
    <citation type="submission" date="2020-10" db="EMBL/GenBank/DDBJ databases">
        <authorList>
            <person name="Scholz U."/>
            <person name="Mascher M."/>
            <person name="Fiebig A."/>
        </authorList>
    </citation>
    <scope>NUCLEOTIDE SEQUENCE [LARGE SCALE GENOMIC DNA]</scope>
    <source>
        <strain evidence="5">cv. Morex</strain>
    </source>
</reference>
<dbReference type="Gramene" id="HORVU.MOREX.r3.6HG0548070.1">
    <property type="protein sequence ID" value="HORVU.MOREX.r3.6HG0548070.1"/>
    <property type="gene ID" value="HORVU.MOREX.r3.6HG0548070"/>
</dbReference>
<evidence type="ECO:0000256" key="3">
    <source>
        <dbReference type="PIRSR" id="PIRSR015753-3"/>
    </source>
</evidence>
<dbReference type="InterPro" id="IPR036282">
    <property type="entry name" value="Glutathione-S-Trfase_C_sf"/>
</dbReference>
<feature type="active site" description="Proton donor/acceptor" evidence="1">
    <location>
        <position position="233"/>
    </location>
</feature>
<dbReference type="OrthoDB" id="2309723at2759"/>
<dbReference type="PROSITE" id="PS50405">
    <property type="entry name" value="GST_CTER"/>
    <property type="match status" value="1"/>
</dbReference>
<dbReference type="FunFam" id="1.20.1050.10:FF:000037">
    <property type="entry name" value="Glutathione S-transferase family protein"/>
    <property type="match status" value="1"/>
</dbReference>
<dbReference type="PIRSF" id="PIRSF015753">
    <property type="entry name" value="GST"/>
    <property type="match status" value="1"/>
</dbReference>
<dbReference type="GO" id="GO:0005737">
    <property type="term" value="C:cytoplasm"/>
    <property type="evidence" value="ECO:0000318"/>
    <property type="project" value="GO_Central"/>
</dbReference>
<dbReference type="EnsemblPlants" id="HORVU.MOREX.r3.6HG0548070.1">
    <property type="protein sequence ID" value="HORVU.MOREX.r3.6HG0548070.1"/>
    <property type="gene ID" value="HORVU.MOREX.r3.6HG0548070"/>
</dbReference>
<dbReference type="SUPFAM" id="SSF52833">
    <property type="entry name" value="Thioredoxin-like"/>
    <property type="match status" value="1"/>
</dbReference>
<dbReference type="KEGG" id="hvg:123404084"/>
<dbReference type="PANTHER" id="PTHR32419:SF6">
    <property type="entry name" value="GLUTATHIONE S-TRANSFERASE OMEGA-LIKE 1-RELATED"/>
    <property type="match status" value="1"/>
</dbReference>
<keyword evidence="6" id="KW-1185">Reference proteome</keyword>
<feature type="site" description="Lowers pKa of active site Cys" evidence="3">
    <location>
        <position position="334"/>
    </location>
</feature>
<dbReference type="Gene3D" id="3.40.30.10">
    <property type="entry name" value="Glutaredoxin"/>
    <property type="match status" value="1"/>
</dbReference>
<feature type="binding site" evidence="2">
    <location>
        <begin position="167"/>
        <end position="170"/>
    </location>
    <ligand>
        <name>glutathione</name>
        <dbReference type="ChEBI" id="CHEBI:57925"/>
    </ligand>
</feature>
<evidence type="ECO:0000313" key="6">
    <source>
        <dbReference type="Proteomes" id="UP000011116"/>
    </source>
</evidence>
<proteinExistence type="predicted"/>
<dbReference type="PANTHER" id="PTHR32419">
    <property type="entry name" value="GLUTATHIONYL-HYDROQUINONE REDUCTASE"/>
    <property type="match status" value="1"/>
</dbReference>
<dbReference type="SUPFAM" id="SSF47616">
    <property type="entry name" value="GST C-terminal domain-like"/>
    <property type="match status" value="1"/>
</dbReference>
<dbReference type="FunFam" id="3.40.30.10:FF:000198">
    <property type="entry name" value="Glutathione S-transferase family protein"/>
    <property type="match status" value="1"/>
</dbReference>
<dbReference type="CDD" id="cd03190">
    <property type="entry name" value="GST_C_Omega_like"/>
    <property type="match status" value="1"/>
</dbReference>
<dbReference type="InterPro" id="IPR004045">
    <property type="entry name" value="Glutathione_S-Trfase_N"/>
</dbReference>
<dbReference type="InterPro" id="IPR016639">
    <property type="entry name" value="GST_Omega/GSH"/>
</dbReference>
<dbReference type="RefSeq" id="XP_044953948.1">
    <property type="nucleotide sequence ID" value="XM_045098013.1"/>
</dbReference>
<dbReference type="SFLD" id="SFLDS00019">
    <property type="entry name" value="Glutathione_Transferase_(cytos"/>
    <property type="match status" value="1"/>
</dbReference>
<dbReference type="InterPro" id="IPR010987">
    <property type="entry name" value="Glutathione-S-Trfase_C-like"/>
</dbReference>
<evidence type="ECO:0000256" key="1">
    <source>
        <dbReference type="PIRSR" id="PIRSR015753-1"/>
    </source>
</evidence>
<evidence type="ECO:0000313" key="5">
    <source>
        <dbReference type="EnsemblPlants" id="HORVU.MOREX.r3.6HG0548070.1"/>
    </source>
</evidence>
<organism evidence="5 6">
    <name type="scientific">Hordeum vulgare subsp. vulgare</name>
    <name type="common">Domesticated barley</name>
    <dbReference type="NCBI Taxonomy" id="112509"/>
    <lineage>
        <taxon>Eukaryota</taxon>
        <taxon>Viridiplantae</taxon>
        <taxon>Streptophyta</taxon>
        <taxon>Embryophyta</taxon>
        <taxon>Tracheophyta</taxon>
        <taxon>Spermatophyta</taxon>
        <taxon>Magnoliopsida</taxon>
        <taxon>Liliopsida</taxon>
        <taxon>Poales</taxon>
        <taxon>Poaceae</taxon>
        <taxon>BOP clade</taxon>
        <taxon>Pooideae</taxon>
        <taxon>Triticodae</taxon>
        <taxon>Triticeae</taxon>
        <taxon>Hordeinae</taxon>
        <taxon>Hordeum</taxon>
    </lineage>
</organism>
<dbReference type="InterPro" id="IPR036249">
    <property type="entry name" value="Thioredoxin-like_sf"/>
</dbReference>
<evidence type="ECO:0000256" key="2">
    <source>
        <dbReference type="PIRSR" id="PIRSR015753-2"/>
    </source>
</evidence>
<dbReference type="SMR" id="A0A8I6YGK8"/>
<sequence length="366" mass="40629">MLGLAPSSPSSSSHLLCRSLAAARTLSAAGAGYSSSSSNVKMARSALDEVTDTGAFDRTPSTFRSFVSSDGAARFPAVAGRYHLYVSYACPWASRCLAYLKLKGLDHAISFSSVKPIFERTRESDDHLGWVFPAAAGEVPGADPDPFNGARSVRDLYEIASKNYTGKPTVPVLWDKQLKTVVNNESSEIIRMLNAEFNDIAENPGLDLNPAHLRASIDDVNGLVYDAINNGVYKCGFAKKQGPYDEAVTKLYEALDKCEEILSKQRYMCGNQLTEADVRLFVTLIRFDEVYAVHFKCNKKLLREYPNLFNYTKDIYQIPGISSTVNMEHIRQHYYGSHPSINPYGIIPQGPNIDYNAPHDRERLFL</sequence>
<reference evidence="5" key="3">
    <citation type="submission" date="2022-01" db="UniProtKB">
        <authorList>
            <consortium name="EnsemblPlants"/>
        </authorList>
    </citation>
    <scope>IDENTIFICATION</scope>
    <source>
        <strain evidence="5">subsp. vulgare</strain>
    </source>
</reference>
<evidence type="ECO:0000259" key="4">
    <source>
        <dbReference type="PROSITE" id="PS50405"/>
    </source>
</evidence>
<feature type="binding site" evidence="2">
    <location>
        <begin position="185"/>
        <end position="186"/>
    </location>
    <ligand>
        <name>glutathione</name>
        <dbReference type="ChEBI" id="CHEBI:57925"/>
    </ligand>
</feature>
<dbReference type="Pfam" id="PF13410">
    <property type="entry name" value="GST_C_2"/>
    <property type="match status" value="1"/>
</dbReference>
<dbReference type="Pfam" id="PF13409">
    <property type="entry name" value="GST_N_2"/>
    <property type="match status" value="1"/>
</dbReference>
<gene>
    <name evidence="5" type="primary">LOC123404084</name>
</gene>
<dbReference type="Proteomes" id="UP000011116">
    <property type="component" value="Chromosome 6H"/>
</dbReference>
<dbReference type="SFLD" id="SFLDG01206">
    <property type="entry name" value="Xi.1"/>
    <property type="match status" value="1"/>
</dbReference>
<reference evidence="6" key="1">
    <citation type="journal article" date="2012" name="Nature">
        <title>A physical, genetic and functional sequence assembly of the barley genome.</title>
        <authorList>
            <consortium name="The International Barley Genome Sequencing Consortium"/>
            <person name="Mayer K.F."/>
            <person name="Waugh R."/>
            <person name="Brown J.W."/>
            <person name="Schulman A."/>
            <person name="Langridge P."/>
            <person name="Platzer M."/>
            <person name="Fincher G.B."/>
            <person name="Muehlbauer G.J."/>
            <person name="Sato K."/>
            <person name="Close T.J."/>
            <person name="Wise R.P."/>
            <person name="Stein N."/>
        </authorList>
    </citation>
    <scope>NUCLEOTIDE SEQUENCE [LARGE SCALE GENOMIC DNA]</scope>
    <source>
        <strain evidence="6">cv. Morex</strain>
    </source>
</reference>
<feature type="active site" description="Nucleophile" evidence="1">
    <location>
        <position position="90"/>
    </location>
</feature>
<accession>A0A8I6YGK8</accession>
<dbReference type="GO" id="GO:0004364">
    <property type="term" value="F:glutathione transferase activity"/>
    <property type="evidence" value="ECO:0000318"/>
    <property type="project" value="GO_Central"/>
</dbReference>
<dbReference type="GeneID" id="123404084"/>